<evidence type="ECO:0000313" key="2">
    <source>
        <dbReference type="EMBL" id="GMR62151.1"/>
    </source>
</evidence>
<dbReference type="AlphaFoldDB" id="A0AAN5DEI9"/>
<evidence type="ECO:0000313" key="3">
    <source>
        <dbReference type="Proteomes" id="UP001328107"/>
    </source>
</evidence>
<reference evidence="3" key="1">
    <citation type="submission" date="2022-10" db="EMBL/GenBank/DDBJ databases">
        <title>Genome assembly of Pristionchus species.</title>
        <authorList>
            <person name="Yoshida K."/>
            <person name="Sommer R.J."/>
        </authorList>
    </citation>
    <scope>NUCLEOTIDE SEQUENCE [LARGE SCALE GENOMIC DNA]</scope>
    <source>
        <strain evidence="3">RS5460</strain>
    </source>
</reference>
<keyword evidence="1" id="KW-1133">Transmembrane helix</keyword>
<dbReference type="Pfam" id="PF10323">
    <property type="entry name" value="7TM_GPCR_Srv"/>
    <property type="match status" value="1"/>
</dbReference>
<organism evidence="2 3">
    <name type="scientific">Pristionchus mayeri</name>
    <dbReference type="NCBI Taxonomy" id="1317129"/>
    <lineage>
        <taxon>Eukaryota</taxon>
        <taxon>Metazoa</taxon>
        <taxon>Ecdysozoa</taxon>
        <taxon>Nematoda</taxon>
        <taxon>Chromadorea</taxon>
        <taxon>Rhabditida</taxon>
        <taxon>Rhabditina</taxon>
        <taxon>Diplogasteromorpha</taxon>
        <taxon>Diplogasteroidea</taxon>
        <taxon>Neodiplogasteridae</taxon>
        <taxon>Pristionchus</taxon>
    </lineage>
</organism>
<dbReference type="Proteomes" id="UP001328107">
    <property type="component" value="Unassembled WGS sequence"/>
</dbReference>
<dbReference type="InterPro" id="IPR019426">
    <property type="entry name" value="7TM_GPCR_serpentine_rcpt_Srv"/>
</dbReference>
<keyword evidence="3" id="KW-1185">Reference proteome</keyword>
<evidence type="ECO:0000256" key="1">
    <source>
        <dbReference type="SAM" id="Phobius"/>
    </source>
</evidence>
<feature type="transmembrane region" description="Helical" evidence="1">
    <location>
        <begin position="24"/>
        <end position="51"/>
    </location>
</feature>
<keyword evidence="1" id="KW-0812">Transmembrane</keyword>
<feature type="non-terminal residue" evidence="2">
    <location>
        <position position="107"/>
    </location>
</feature>
<dbReference type="PANTHER" id="PTHR31627">
    <property type="entry name" value="SERPENTINE RECEPTOR CLASS GAMMA-RELATED"/>
    <property type="match status" value="1"/>
</dbReference>
<name>A0AAN5DEI9_9BILA</name>
<protein>
    <recommendedName>
        <fullName evidence="4">G protein-coupled receptor</fullName>
    </recommendedName>
</protein>
<feature type="non-terminal residue" evidence="2">
    <location>
        <position position="1"/>
    </location>
</feature>
<comment type="caution">
    <text evidence="2">The sequence shown here is derived from an EMBL/GenBank/DDBJ whole genome shotgun (WGS) entry which is preliminary data.</text>
</comment>
<accession>A0AAN5DEI9</accession>
<dbReference type="PANTHER" id="PTHR31627:SF42">
    <property type="entry name" value="G_PROTEIN_RECEP_F1_2 DOMAIN-CONTAINING PROTEIN-RELATED"/>
    <property type="match status" value="1"/>
</dbReference>
<dbReference type="InterPro" id="IPR051119">
    <property type="entry name" value="Nematode_SR-like"/>
</dbReference>
<gene>
    <name evidence="2" type="ORF">PMAYCL1PPCAC_32346</name>
</gene>
<evidence type="ECO:0008006" key="4">
    <source>
        <dbReference type="Google" id="ProtNLM"/>
    </source>
</evidence>
<sequence length="107" mass="12733">NISFLLRILILIFNKRNTQQYSSFFYKMFFIAGLFDLLSILWYVTAQWIYVDQIFGAQFLLDISHNNIPNLFYYYVFYFLYAQIFTIALVSANRACAIYFPTSKLVA</sequence>
<feature type="transmembrane region" description="Helical" evidence="1">
    <location>
        <begin position="71"/>
        <end position="90"/>
    </location>
</feature>
<proteinExistence type="predicted"/>
<dbReference type="EMBL" id="BTRK01000006">
    <property type="protein sequence ID" value="GMR62151.1"/>
    <property type="molecule type" value="Genomic_DNA"/>
</dbReference>
<keyword evidence="1" id="KW-0472">Membrane</keyword>